<evidence type="ECO:0000313" key="3">
    <source>
        <dbReference type="Proteomes" id="UP000709295"/>
    </source>
</evidence>
<comment type="caution">
    <text evidence="2">The sequence shown here is derived from an EMBL/GenBank/DDBJ whole genome shotgun (WGS) entry which is preliminary data.</text>
</comment>
<name>A0A8J5IDG3_9STRA</name>
<reference evidence="2" key="1">
    <citation type="submission" date="2021-01" db="EMBL/GenBank/DDBJ databases">
        <title>Phytophthora aleatoria, a newly-described species from Pinus radiata is distinct from Phytophthora cactorum isolates based on comparative genomics.</title>
        <authorList>
            <person name="Mcdougal R."/>
            <person name="Panda P."/>
            <person name="Williams N."/>
            <person name="Studholme D.J."/>
        </authorList>
    </citation>
    <scope>NUCLEOTIDE SEQUENCE</scope>
    <source>
        <strain evidence="2">NZFS 4037</strain>
    </source>
</reference>
<protein>
    <submittedName>
        <fullName evidence="2">Uncharacterized protein</fullName>
    </submittedName>
</protein>
<dbReference type="Proteomes" id="UP000709295">
    <property type="component" value="Unassembled WGS sequence"/>
</dbReference>
<accession>A0A8J5IDG3</accession>
<proteinExistence type="predicted"/>
<organism evidence="2 3">
    <name type="scientific">Phytophthora aleatoria</name>
    <dbReference type="NCBI Taxonomy" id="2496075"/>
    <lineage>
        <taxon>Eukaryota</taxon>
        <taxon>Sar</taxon>
        <taxon>Stramenopiles</taxon>
        <taxon>Oomycota</taxon>
        <taxon>Peronosporomycetes</taxon>
        <taxon>Peronosporales</taxon>
        <taxon>Peronosporaceae</taxon>
        <taxon>Phytophthora</taxon>
    </lineage>
</organism>
<sequence length="120" mass="13617">MVETARTTSPVHDDEHLRALTQLEAATLQAYMLGEIELRHPPGFLKTTFPVVHRAIIKDYHRSYVEYSLSLLGSSLTNGRSTCLSSKKSLWSIRGPTTASRWSPDWQKMQKESPLMADTR</sequence>
<feature type="region of interest" description="Disordered" evidence="1">
    <location>
        <begin position="95"/>
        <end position="120"/>
    </location>
</feature>
<gene>
    <name evidence="2" type="ORF">JG688_00013512</name>
</gene>
<dbReference type="EMBL" id="JAENGY010001156">
    <property type="protein sequence ID" value="KAG6951936.1"/>
    <property type="molecule type" value="Genomic_DNA"/>
</dbReference>
<keyword evidence="3" id="KW-1185">Reference proteome</keyword>
<evidence type="ECO:0000256" key="1">
    <source>
        <dbReference type="SAM" id="MobiDB-lite"/>
    </source>
</evidence>
<dbReference type="AlphaFoldDB" id="A0A8J5IDG3"/>
<evidence type="ECO:0000313" key="2">
    <source>
        <dbReference type="EMBL" id="KAG6951936.1"/>
    </source>
</evidence>